<keyword evidence="7" id="KW-1006">Bacterial flagellum protein export</keyword>
<comment type="similarity">
    <text evidence="2">Belongs to the FliH family.</text>
</comment>
<keyword evidence="5" id="KW-1005">Bacterial flagellum biogenesis</keyword>
<keyword evidence="8" id="KW-0175">Coiled coil</keyword>
<dbReference type="PANTHER" id="PTHR34982:SF1">
    <property type="entry name" value="FLAGELLAR ASSEMBLY PROTEIN FLIH"/>
    <property type="match status" value="1"/>
</dbReference>
<evidence type="ECO:0000256" key="1">
    <source>
        <dbReference type="ARBA" id="ARBA00003041"/>
    </source>
</evidence>
<reference evidence="10 11" key="1">
    <citation type="submission" date="2023-07" db="EMBL/GenBank/DDBJ databases">
        <title>Sorghum-associated microbial communities from plants grown in Nebraska, USA.</title>
        <authorList>
            <person name="Schachtman D."/>
        </authorList>
    </citation>
    <scope>NUCLEOTIDE SEQUENCE [LARGE SCALE GENOMIC DNA]</scope>
    <source>
        <strain evidence="10 11">BE314</strain>
    </source>
</reference>
<keyword evidence="10" id="KW-0966">Cell projection</keyword>
<dbReference type="RefSeq" id="WP_310267312.1">
    <property type="nucleotide sequence ID" value="NZ_JAVDXU010000002.1"/>
</dbReference>
<name>A0ABU1YPZ2_ROSSA</name>
<dbReference type="EMBL" id="JAVDXU010000002">
    <property type="protein sequence ID" value="MDR7270932.1"/>
    <property type="molecule type" value="Genomic_DNA"/>
</dbReference>
<dbReference type="PANTHER" id="PTHR34982">
    <property type="entry name" value="YOP PROTEINS TRANSLOCATION PROTEIN L"/>
    <property type="match status" value="1"/>
</dbReference>
<evidence type="ECO:0000256" key="2">
    <source>
        <dbReference type="ARBA" id="ARBA00006602"/>
    </source>
</evidence>
<feature type="coiled-coil region" evidence="8">
    <location>
        <begin position="33"/>
        <end position="64"/>
    </location>
</feature>
<dbReference type="InterPro" id="IPR018035">
    <property type="entry name" value="Flagellar_FliH/T3SS_HrpE"/>
</dbReference>
<evidence type="ECO:0000256" key="8">
    <source>
        <dbReference type="SAM" id="Coils"/>
    </source>
</evidence>
<keyword evidence="6" id="KW-0653">Protein transport</keyword>
<evidence type="ECO:0000259" key="9">
    <source>
        <dbReference type="Pfam" id="PF02108"/>
    </source>
</evidence>
<dbReference type="Proteomes" id="UP001180453">
    <property type="component" value="Unassembled WGS sequence"/>
</dbReference>
<evidence type="ECO:0000256" key="6">
    <source>
        <dbReference type="ARBA" id="ARBA00022927"/>
    </source>
</evidence>
<proteinExistence type="inferred from homology"/>
<evidence type="ECO:0000256" key="3">
    <source>
        <dbReference type="ARBA" id="ARBA00016507"/>
    </source>
</evidence>
<dbReference type="Pfam" id="PF02108">
    <property type="entry name" value="FliH"/>
    <property type="match status" value="1"/>
</dbReference>
<dbReference type="InterPro" id="IPR051472">
    <property type="entry name" value="T3SS_Stator/FliH"/>
</dbReference>
<sequence>MNNNFMLWHRDPQARLGIASDRRVLRAAEVPALQEADRLLADLRELFEQEQDRVDAACAQAREEGLRQGLARAEGQSREQLALALTRLTQAHEEQCRRQQRDVARLALEVFRKLLGPLPADEGLARLAVQAARELLPARTWRLHVHPGRMDGLRAALLAIDPEDKAGLASAEIVADAELAEGDCRLVTEFGSADASLTTQVQRLARAWGLEP</sequence>
<gene>
    <name evidence="10" type="ORF">J2X20_003590</name>
</gene>
<feature type="domain" description="Flagellar assembly protein FliH/Type III secretion system HrpE" evidence="9">
    <location>
        <begin position="78"/>
        <end position="204"/>
    </location>
</feature>
<organism evidence="10 11">
    <name type="scientific">Roseateles saccharophilus</name>
    <name type="common">Pseudomonas saccharophila</name>
    <dbReference type="NCBI Taxonomy" id="304"/>
    <lineage>
        <taxon>Bacteria</taxon>
        <taxon>Pseudomonadati</taxon>
        <taxon>Pseudomonadota</taxon>
        <taxon>Betaproteobacteria</taxon>
        <taxon>Burkholderiales</taxon>
        <taxon>Sphaerotilaceae</taxon>
        <taxon>Roseateles</taxon>
    </lineage>
</organism>
<evidence type="ECO:0000313" key="11">
    <source>
        <dbReference type="Proteomes" id="UP001180453"/>
    </source>
</evidence>
<evidence type="ECO:0000256" key="4">
    <source>
        <dbReference type="ARBA" id="ARBA00022448"/>
    </source>
</evidence>
<keyword evidence="10" id="KW-0282">Flagellum</keyword>
<evidence type="ECO:0000256" key="7">
    <source>
        <dbReference type="ARBA" id="ARBA00023225"/>
    </source>
</evidence>
<protein>
    <recommendedName>
        <fullName evidence="3">Flagellar assembly protein FliH</fullName>
    </recommendedName>
</protein>
<keyword evidence="11" id="KW-1185">Reference proteome</keyword>
<accession>A0ABU1YPZ2</accession>
<evidence type="ECO:0000313" key="10">
    <source>
        <dbReference type="EMBL" id="MDR7270932.1"/>
    </source>
</evidence>
<evidence type="ECO:0000256" key="5">
    <source>
        <dbReference type="ARBA" id="ARBA00022795"/>
    </source>
</evidence>
<comment type="caution">
    <text evidence="10">The sequence shown here is derived from an EMBL/GenBank/DDBJ whole genome shotgun (WGS) entry which is preliminary data.</text>
</comment>
<keyword evidence="4" id="KW-0813">Transport</keyword>
<comment type="function">
    <text evidence="1">Needed for flagellar regrowth and assembly.</text>
</comment>
<keyword evidence="10" id="KW-0969">Cilium</keyword>